<feature type="transmembrane region" description="Helical" evidence="6">
    <location>
        <begin position="180"/>
        <end position="197"/>
    </location>
</feature>
<protein>
    <submittedName>
        <fullName evidence="7">TerC family protein</fullName>
    </submittedName>
</protein>
<organism evidence="7 8">
    <name type="scientific">Exobacillus caeni</name>
    <dbReference type="NCBI Taxonomy" id="2574798"/>
    <lineage>
        <taxon>Bacteria</taxon>
        <taxon>Bacillati</taxon>
        <taxon>Bacillota</taxon>
        <taxon>Bacilli</taxon>
        <taxon>Bacillales</taxon>
        <taxon>Guptibacillaceae</taxon>
        <taxon>Exobacillus</taxon>
    </lineage>
</organism>
<comment type="caution">
    <text evidence="7">The sequence shown here is derived from an EMBL/GenBank/DDBJ whole genome shotgun (WGS) entry which is preliminary data.</text>
</comment>
<feature type="transmembrane region" description="Helical" evidence="6">
    <location>
        <begin position="86"/>
        <end position="106"/>
    </location>
</feature>
<evidence type="ECO:0000256" key="4">
    <source>
        <dbReference type="ARBA" id="ARBA00022989"/>
    </source>
</evidence>
<feature type="transmembrane region" description="Helical" evidence="6">
    <location>
        <begin position="127"/>
        <end position="146"/>
    </location>
</feature>
<evidence type="ECO:0000256" key="2">
    <source>
        <dbReference type="ARBA" id="ARBA00007511"/>
    </source>
</evidence>
<dbReference type="OrthoDB" id="5295733at2"/>
<accession>A0A5R9FAB6</accession>
<name>A0A5R9FAB6_9BACL</name>
<dbReference type="EMBL" id="SWLG01000005">
    <property type="protein sequence ID" value="TLS37803.1"/>
    <property type="molecule type" value="Genomic_DNA"/>
</dbReference>
<proteinExistence type="inferred from homology"/>
<evidence type="ECO:0000256" key="3">
    <source>
        <dbReference type="ARBA" id="ARBA00022692"/>
    </source>
</evidence>
<feature type="transmembrane region" description="Helical" evidence="6">
    <location>
        <begin position="24"/>
        <end position="49"/>
    </location>
</feature>
<evidence type="ECO:0000256" key="1">
    <source>
        <dbReference type="ARBA" id="ARBA00004141"/>
    </source>
</evidence>
<gene>
    <name evidence="7" type="ORF">FCL54_08250</name>
</gene>
<dbReference type="PANTHER" id="PTHR30238:SF4">
    <property type="entry name" value="SLL1022 PROTEIN"/>
    <property type="match status" value="1"/>
</dbReference>
<dbReference type="NCBIfam" id="TIGR03717">
    <property type="entry name" value="R_switched_YjbE"/>
    <property type="match status" value="1"/>
</dbReference>
<evidence type="ECO:0000256" key="6">
    <source>
        <dbReference type="SAM" id="Phobius"/>
    </source>
</evidence>
<dbReference type="Proteomes" id="UP000308230">
    <property type="component" value="Unassembled WGS sequence"/>
</dbReference>
<keyword evidence="8" id="KW-1185">Reference proteome</keyword>
<reference evidence="7 8" key="1">
    <citation type="submission" date="2019-04" db="EMBL/GenBank/DDBJ databases">
        <title>Bacillus caeni sp. nov., a bacterium isolated from mangrove sediment.</title>
        <authorList>
            <person name="Huang H."/>
            <person name="Mo K."/>
            <person name="Hu Y."/>
        </authorList>
    </citation>
    <scope>NUCLEOTIDE SEQUENCE [LARGE SCALE GENOMIC DNA]</scope>
    <source>
        <strain evidence="7 8">HB172195</strain>
    </source>
</reference>
<dbReference type="Pfam" id="PF03741">
    <property type="entry name" value="TerC"/>
    <property type="match status" value="1"/>
</dbReference>
<dbReference type="InterPro" id="IPR005496">
    <property type="entry name" value="Integral_membrane_TerC"/>
</dbReference>
<comment type="similarity">
    <text evidence="2">Belongs to the TerC family.</text>
</comment>
<dbReference type="AlphaFoldDB" id="A0A5R9FAB6"/>
<feature type="transmembrane region" description="Helical" evidence="6">
    <location>
        <begin position="152"/>
        <end position="173"/>
    </location>
</feature>
<evidence type="ECO:0000313" key="8">
    <source>
        <dbReference type="Proteomes" id="UP000308230"/>
    </source>
</evidence>
<sequence>MYPNDTNLLIKNGKEISHLLDLEWLTSVMLIIGIDLVLGGDNAIVIALASRKLPDRQRNKAIFLGTLLAVFIRVSLTMIAVHLLQLPYLLILGGLLLIWIAYNLLVEEKETETIHASRSLLGAIRTIVVADLVMGLDNVLAIAGAANGDITLIIIGLLISVPIIIWGSKLILLAMEQFPALIYIGAGILSLTAGKMITSAEELTLILIQFPALENGIQFAIITGVILAGWTTNRLRSSNANS</sequence>
<evidence type="ECO:0000256" key="5">
    <source>
        <dbReference type="ARBA" id="ARBA00023136"/>
    </source>
</evidence>
<keyword evidence="3 6" id="KW-0812">Transmembrane</keyword>
<dbReference type="GO" id="GO:0016020">
    <property type="term" value="C:membrane"/>
    <property type="evidence" value="ECO:0007669"/>
    <property type="project" value="UniProtKB-SubCell"/>
</dbReference>
<feature type="transmembrane region" description="Helical" evidence="6">
    <location>
        <begin position="61"/>
        <end position="80"/>
    </location>
</feature>
<evidence type="ECO:0000313" key="7">
    <source>
        <dbReference type="EMBL" id="TLS37803.1"/>
    </source>
</evidence>
<dbReference type="PANTHER" id="PTHR30238">
    <property type="entry name" value="MEMBRANE BOUND PREDICTED REDOX MODULATOR"/>
    <property type="match status" value="1"/>
</dbReference>
<comment type="subcellular location">
    <subcellularLocation>
        <location evidence="1">Membrane</location>
        <topology evidence="1">Multi-pass membrane protein</topology>
    </subcellularLocation>
</comment>
<dbReference type="InterPro" id="IPR022301">
    <property type="entry name" value="Integral_membrane_YjbE"/>
</dbReference>
<keyword evidence="5 6" id="KW-0472">Membrane</keyword>
<keyword evidence="4 6" id="KW-1133">Transmembrane helix</keyword>